<proteinExistence type="predicted"/>
<evidence type="ECO:0000313" key="2">
    <source>
        <dbReference type="EMBL" id="BEG99154.1"/>
    </source>
</evidence>
<keyword evidence="3" id="KW-1185">Reference proteome</keyword>
<feature type="domain" description="NTF2 fold" evidence="1">
    <location>
        <begin position="70"/>
        <end position="133"/>
    </location>
</feature>
<organism evidence="2 3">
    <name type="scientific">Bacteroides sedimenti</name>
    <dbReference type="NCBI Taxonomy" id="2136147"/>
    <lineage>
        <taxon>Bacteria</taxon>
        <taxon>Pseudomonadati</taxon>
        <taxon>Bacteroidota</taxon>
        <taxon>Bacteroidia</taxon>
        <taxon>Bacteroidales</taxon>
        <taxon>Bacteroidaceae</taxon>
        <taxon>Bacteroides</taxon>
    </lineage>
</organism>
<dbReference type="RefSeq" id="WP_353334352.1">
    <property type="nucleotide sequence ID" value="NZ_AP028055.1"/>
</dbReference>
<dbReference type="Proteomes" id="UP001496674">
    <property type="component" value="Chromosome"/>
</dbReference>
<name>A0ABN6Z4R0_9BACE</name>
<accession>A0ABN6Z4R0</accession>
<protein>
    <recommendedName>
        <fullName evidence="1">NTF2 fold domain-containing protein</fullName>
    </recommendedName>
</protein>
<sequence>MKYMHVLLFVVLMSSSRKDPSKETSDVEGNISISKDWIKVDSAYAEFRSKNKDDFNLFEKYDVVTNEEDAAKIGEIILLSIYGQRIYQSRPYSVELRDGIWIIEGSLNADKGGTPYIEIRKRDCKIMKISHCK</sequence>
<reference evidence="2 3" key="1">
    <citation type="submission" date="2023-04" db="EMBL/GenBank/DDBJ databases">
        <title>Draft genome sequence of acteroides sedimenti strain YN3PY1.</title>
        <authorList>
            <person name="Yoshida N."/>
        </authorList>
    </citation>
    <scope>NUCLEOTIDE SEQUENCE [LARGE SCALE GENOMIC DNA]</scope>
    <source>
        <strain evidence="2 3">YN3PY1</strain>
    </source>
</reference>
<dbReference type="Pfam" id="PF15631">
    <property type="entry name" value="Imm-NTF2-2"/>
    <property type="match status" value="1"/>
</dbReference>
<dbReference type="InterPro" id="IPR028921">
    <property type="entry name" value="NTF2_fold_dom"/>
</dbReference>
<evidence type="ECO:0000313" key="3">
    <source>
        <dbReference type="Proteomes" id="UP001496674"/>
    </source>
</evidence>
<dbReference type="EMBL" id="AP028055">
    <property type="protein sequence ID" value="BEG99154.1"/>
    <property type="molecule type" value="Genomic_DNA"/>
</dbReference>
<evidence type="ECO:0000259" key="1">
    <source>
        <dbReference type="Pfam" id="PF15631"/>
    </source>
</evidence>
<gene>
    <name evidence="2" type="ORF">BSYN_14190</name>
</gene>